<protein>
    <submittedName>
        <fullName evidence="1">Uncharacterized protein</fullName>
    </submittedName>
</protein>
<sequence length="294" mass="33275">MIVTPNYSIEQFGCEWWDGACKAREAWEWAQAQARRAWQMALDGAMRDVNRMINQLKGVTNTVNNLPRTVAGGAKNVADSVINTALVAPRHTAKTIQDSLKGFQANTTNLFKTVKLLFEKLKYFTELLMITVNRAKVCSEGADKVLKNYALQTNAILTKVSEIHKKIRICPEFLSSLKTPATYYKDCISQIIPLIKSCYKYVKILIKFYKEVLTYEELFPQTADDKNYCATRHKNVRSKKDSIEYAKRCNYCLHLKSVLTLGLGELNEFASSIKLLSDKGTALQNALGKLVIKI</sequence>
<reference evidence="1" key="1">
    <citation type="journal article" date="2020" name="Nature">
        <title>Giant virus diversity and host interactions through global metagenomics.</title>
        <authorList>
            <person name="Schulz F."/>
            <person name="Roux S."/>
            <person name="Paez-Espino D."/>
            <person name="Jungbluth S."/>
            <person name="Walsh D.A."/>
            <person name="Denef V.J."/>
            <person name="McMahon K.D."/>
            <person name="Konstantinidis K.T."/>
            <person name="Eloe-Fadrosh E.A."/>
            <person name="Kyrpides N.C."/>
            <person name="Woyke T."/>
        </authorList>
    </citation>
    <scope>NUCLEOTIDE SEQUENCE</scope>
    <source>
        <strain evidence="1">GVMAG-M-3300009422-16</strain>
    </source>
</reference>
<evidence type="ECO:0000313" key="1">
    <source>
        <dbReference type="EMBL" id="QHS86953.1"/>
    </source>
</evidence>
<dbReference type="AlphaFoldDB" id="A0A6C0B649"/>
<dbReference type="EMBL" id="MN739067">
    <property type="protein sequence ID" value="QHS86953.1"/>
    <property type="molecule type" value="Genomic_DNA"/>
</dbReference>
<name>A0A6C0B649_9ZZZZ</name>
<organism evidence="1">
    <name type="scientific">viral metagenome</name>
    <dbReference type="NCBI Taxonomy" id="1070528"/>
    <lineage>
        <taxon>unclassified sequences</taxon>
        <taxon>metagenomes</taxon>
        <taxon>organismal metagenomes</taxon>
    </lineage>
</organism>
<proteinExistence type="predicted"/>
<accession>A0A6C0B649</accession>